<name>A0A9P0QWF9_9ASCO</name>
<accession>A0A9P0QWF9</accession>
<dbReference type="GO" id="GO:0016192">
    <property type="term" value="P:vesicle-mediated transport"/>
    <property type="evidence" value="ECO:0007669"/>
    <property type="project" value="UniProtKB-ARBA"/>
</dbReference>
<dbReference type="SMART" id="SM00397">
    <property type="entry name" value="t_SNARE"/>
    <property type="match status" value="1"/>
</dbReference>
<evidence type="ECO:0000259" key="6">
    <source>
        <dbReference type="PROSITE" id="PS50192"/>
    </source>
</evidence>
<dbReference type="OrthoDB" id="428895at2759"/>
<dbReference type="Proteomes" id="UP000837801">
    <property type="component" value="Unassembled WGS sequence"/>
</dbReference>
<reference evidence="8" key="1">
    <citation type="submission" date="2022-03" db="EMBL/GenBank/DDBJ databases">
        <authorList>
            <person name="Legras J.-L."/>
            <person name="Devillers H."/>
            <person name="Grondin C."/>
        </authorList>
    </citation>
    <scope>NUCLEOTIDE SEQUENCE</scope>
    <source>
        <strain evidence="8">CLIB 1423</strain>
    </source>
</reference>
<evidence type="ECO:0000256" key="3">
    <source>
        <dbReference type="ARBA" id="ARBA00023054"/>
    </source>
</evidence>
<comment type="subcellular location">
    <subcellularLocation>
        <location evidence="1">Vacuole</location>
    </subcellularLocation>
</comment>
<proteinExistence type="predicted"/>
<dbReference type="Gene3D" id="3.30.1520.10">
    <property type="entry name" value="Phox-like domain"/>
    <property type="match status" value="1"/>
</dbReference>
<keyword evidence="9" id="KW-1185">Reference proteome</keyword>
<dbReference type="InterPro" id="IPR036871">
    <property type="entry name" value="PX_dom_sf"/>
</dbReference>
<evidence type="ECO:0000256" key="2">
    <source>
        <dbReference type="ARBA" id="ARBA00022554"/>
    </source>
</evidence>
<feature type="domain" description="PX" evidence="7">
    <location>
        <begin position="1"/>
        <end position="115"/>
    </location>
</feature>
<dbReference type="EMBL" id="CAKXYY010000035">
    <property type="protein sequence ID" value="CAH2355815.1"/>
    <property type="molecule type" value="Genomic_DNA"/>
</dbReference>
<dbReference type="InterPro" id="IPR001683">
    <property type="entry name" value="PX_dom"/>
</dbReference>
<feature type="coiled-coil region" evidence="5">
    <location>
        <begin position="278"/>
        <end position="333"/>
    </location>
</feature>
<feature type="domain" description="T-SNARE coiled-coil homology" evidence="6">
    <location>
        <begin position="275"/>
        <end position="337"/>
    </location>
</feature>
<dbReference type="AlphaFoldDB" id="A0A9P0QWF9"/>
<dbReference type="GO" id="GO:0007034">
    <property type="term" value="P:vacuolar transport"/>
    <property type="evidence" value="ECO:0007669"/>
    <property type="project" value="UniProtKB-ARBA"/>
</dbReference>
<protein>
    <submittedName>
        <fullName evidence="8">Vacuolar morphogenesis protein 7</fullName>
    </submittedName>
</protein>
<dbReference type="SUPFAM" id="SSF58038">
    <property type="entry name" value="SNARE fusion complex"/>
    <property type="match status" value="1"/>
</dbReference>
<dbReference type="GO" id="GO:0000329">
    <property type="term" value="C:fungal-type vacuole membrane"/>
    <property type="evidence" value="ECO:0007669"/>
    <property type="project" value="UniProtKB-ARBA"/>
</dbReference>
<comment type="function">
    <text evidence="4">Essential for proper morphogenesis of the vacuole. May exist as structural reinforcement on the surface of the vacuolar membrane and be required for maintenance against rupture by osmotic pressure.</text>
</comment>
<comment type="caution">
    <text evidence="8">The sequence shown here is derived from an EMBL/GenBank/DDBJ whole genome shotgun (WGS) entry which is preliminary data.</text>
</comment>
<keyword evidence="3 5" id="KW-0175">Coiled coil</keyword>
<keyword evidence="2" id="KW-0926">Vacuole</keyword>
<dbReference type="Gene3D" id="1.20.5.110">
    <property type="match status" value="1"/>
</dbReference>
<evidence type="ECO:0000256" key="1">
    <source>
        <dbReference type="ARBA" id="ARBA00004116"/>
    </source>
</evidence>
<evidence type="ECO:0000259" key="7">
    <source>
        <dbReference type="PROSITE" id="PS50195"/>
    </source>
</evidence>
<dbReference type="InterPro" id="IPR000727">
    <property type="entry name" value="T_SNARE_dom"/>
</dbReference>
<dbReference type="GO" id="GO:0035091">
    <property type="term" value="F:phosphatidylinositol binding"/>
    <property type="evidence" value="ECO:0007669"/>
    <property type="project" value="InterPro"/>
</dbReference>
<evidence type="ECO:0000313" key="8">
    <source>
        <dbReference type="EMBL" id="CAH2355815.1"/>
    </source>
</evidence>
<organism evidence="8 9">
    <name type="scientific">[Candida] railenensis</name>
    <dbReference type="NCBI Taxonomy" id="45579"/>
    <lineage>
        <taxon>Eukaryota</taxon>
        <taxon>Fungi</taxon>
        <taxon>Dikarya</taxon>
        <taxon>Ascomycota</taxon>
        <taxon>Saccharomycotina</taxon>
        <taxon>Pichiomycetes</taxon>
        <taxon>Debaryomycetaceae</taxon>
        <taxon>Kurtzmaniella</taxon>
    </lineage>
</organism>
<dbReference type="Pfam" id="PF00787">
    <property type="entry name" value="PX"/>
    <property type="match status" value="1"/>
</dbReference>
<dbReference type="GO" id="GO:0097576">
    <property type="term" value="P:vacuole fusion"/>
    <property type="evidence" value="ECO:0007669"/>
    <property type="project" value="UniProtKB-ARBA"/>
</dbReference>
<dbReference type="SUPFAM" id="SSF64268">
    <property type="entry name" value="PX domain"/>
    <property type="match status" value="1"/>
</dbReference>
<gene>
    <name evidence="8" type="ORF">CLIB1423_35S00232</name>
</gene>
<evidence type="ECO:0000256" key="5">
    <source>
        <dbReference type="SAM" id="Coils"/>
    </source>
</evidence>
<dbReference type="PROSITE" id="PS50195">
    <property type="entry name" value="PX"/>
    <property type="match status" value="1"/>
</dbReference>
<dbReference type="SMART" id="SM00312">
    <property type="entry name" value="PX"/>
    <property type="match status" value="1"/>
</dbReference>
<sequence>MIASIPTTSTQKNVIYYHVNIKLPLRSITTLKRFSDFYSLVDSLCSNLKIKVKDFPYELPSKKIGSSWFSGSENSPLVQDRALELSKFVNSIIQDRELQNHPLVHQFLELPLNFKFTEAITKPKSSGNDLDDLVLPSDQSLVTNWQEYARKFKFHISQLSSQASSASSITSRLEIREKVTKVIKPNLIKLERAANENATDKLEVKRKQMVLSDISSELESLLKKLESPKSAANSSTNNRLDLLGSRRVFGGNTEQASETNDTLPLNNQELIQQQVQVQKNQDQEIEQLRKIIQRQRQIGEVINNEVMEQNDILDGLNEDVERTSEKLRSAKTRVRKLG</sequence>
<evidence type="ECO:0000256" key="4">
    <source>
        <dbReference type="ARBA" id="ARBA00054927"/>
    </source>
</evidence>
<evidence type="ECO:0000313" key="9">
    <source>
        <dbReference type="Proteomes" id="UP000837801"/>
    </source>
</evidence>
<dbReference type="PROSITE" id="PS50192">
    <property type="entry name" value="T_SNARE"/>
    <property type="match status" value="1"/>
</dbReference>
<dbReference type="CDD" id="cd15858">
    <property type="entry name" value="SNARE_VAM7"/>
    <property type="match status" value="1"/>
</dbReference>
<dbReference type="FunFam" id="1.20.5.110:FF:000058">
    <property type="entry name" value="VAM7p Vacuolar SNARE protein"/>
    <property type="match status" value="1"/>
</dbReference>